<organism evidence="2 3">
    <name type="scientific">Portunus trituberculatus</name>
    <name type="common">Swimming crab</name>
    <name type="synonym">Neptunus trituberculatus</name>
    <dbReference type="NCBI Taxonomy" id="210409"/>
    <lineage>
        <taxon>Eukaryota</taxon>
        <taxon>Metazoa</taxon>
        <taxon>Ecdysozoa</taxon>
        <taxon>Arthropoda</taxon>
        <taxon>Crustacea</taxon>
        <taxon>Multicrustacea</taxon>
        <taxon>Malacostraca</taxon>
        <taxon>Eumalacostraca</taxon>
        <taxon>Eucarida</taxon>
        <taxon>Decapoda</taxon>
        <taxon>Pleocyemata</taxon>
        <taxon>Brachyura</taxon>
        <taxon>Eubrachyura</taxon>
        <taxon>Portunoidea</taxon>
        <taxon>Portunidae</taxon>
        <taxon>Portuninae</taxon>
        <taxon>Portunus</taxon>
    </lineage>
</organism>
<keyword evidence="3" id="KW-1185">Reference proteome</keyword>
<protein>
    <submittedName>
        <fullName evidence="2">Uncharacterized protein</fullName>
    </submittedName>
</protein>
<evidence type="ECO:0000313" key="3">
    <source>
        <dbReference type="Proteomes" id="UP000324222"/>
    </source>
</evidence>
<feature type="region of interest" description="Disordered" evidence="1">
    <location>
        <begin position="1"/>
        <end position="43"/>
    </location>
</feature>
<evidence type="ECO:0000313" key="2">
    <source>
        <dbReference type="EMBL" id="MPC18717.1"/>
    </source>
</evidence>
<accession>A0A5B7DBW7</accession>
<dbReference type="EMBL" id="VSRR010000704">
    <property type="protein sequence ID" value="MPC18717.1"/>
    <property type="molecule type" value="Genomic_DNA"/>
</dbReference>
<evidence type="ECO:0000256" key="1">
    <source>
        <dbReference type="SAM" id="MobiDB-lite"/>
    </source>
</evidence>
<dbReference type="Proteomes" id="UP000324222">
    <property type="component" value="Unassembled WGS sequence"/>
</dbReference>
<proteinExistence type="predicted"/>
<reference evidence="2 3" key="1">
    <citation type="submission" date="2019-05" db="EMBL/GenBank/DDBJ databases">
        <title>Another draft genome of Portunus trituberculatus and its Hox gene families provides insights of decapod evolution.</title>
        <authorList>
            <person name="Jeong J.-H."/>
            <person name="Song I."/>
            <person name="Kim S."/>
            <person name="Choi T."/>
            <person name="Kim D."/>
            <person name="Ryu S."/>
            <person name="Kim W."/>
        </authorList>
    </citation>
    <scope>NUCLEOTIDE SEQUENCE [LARGE SCALE GENOMIC DNA]</scope>
    <source>
        <tissue evidence="2">Muscle</tissue>
    </source>
</reference>
<gene>
    <name evidence="2" type="ORF">E2C01_011611</name>
</gene>
<comment type="caution">
    <text evidence="2">The sequence shown here is derived from an EMBL/GenBank/DDBJ whole genome shotgun (WGS) entry which is preliminary data.</text>
</comment>
<dbReference type="AlphaFoldDB" id="A0A5B7DBW7"/>
<sequence>MCSSRLHTTLRHVPPEGNAIDKATPSQPGALHPRHHTGTGTPSLKVITDLALPMFSDETARRYLTERAQSSLFPIFG</sequence>
<name>A0A5B7DBW7_PORTR</name>